<name>A0AAD3DUG7_9CHLO</name>
<reference evidence="2 3" key="1">
    <citation type="journal article" date="2021" name="Sci. Rep.">
        <title>Genome sequencing of the multicellular alga Astrephomene provides insights into convergent evolution of germ-soma differentiation.</title>
        <authorList>
            <person name="Yamashita S."/>
            <person name="Yamamoto K."/>
            <person name="Matsuzaki R."/>
            <person name="Suzuki S."/>
            <person name="Yamaguchi H."/>
            <person name="Hirooka S."/>
            <person name="Minakuchi Y."/>
            <person name="Miyagishima S."/>
            <person name="Kawachi M."/>
            <person name="Toyoda A."/>
            <person name="Nozaki H."/>
        </authorList>
    </citation>
    <scope>NUCLEOTIDE SEQUENCE [LARGE SCALE GENOMIC DNA]</scope>
    <source>
        <strain evidence="2 3">NIES-4017</strain>
    </source>
</reference>
<feature type="domain" description="DUF7876" evidence="1">
    <location>
        <begin position="65"/>
        <end position="160"/>
    </location>
</feature>
<dbReference type="InterPro" id="IPR057198">
    <property type="entry name" value="DUF7876"/>
</dbReference>
<evidence type="ECO:0000313" key="2">
    <source>
        <dbReference type="EMBL" id="GFR48359.1"/>
    </source>
</evidence>
<organism evidence="2 3">
    <name type="scientific">Astrephomene gubernaculifera</name>
    <dbReference type="NCBI Taxonomy" id="47775"/>
    <lineage>
        <taxon>Eukaryota</taxon>
        <taxon>Viridiplantae</taxon>
        <taxon>Chlorophyta</taxon>
        <taxon>core chlorophytes</taxon>
        <taxon>Chlorophyceae</taxon>
        <taxon>CS clade</taxon>
        <taxon>Chlamydomonadales</taxon>
        <taxon>Astrephomenaceae</taxon>
        <taxon>Astrephomene</taxon>
    </lineage>
</organism>
<protein>
    <recommendedName>
        <fullName evidence="1">DUF7876 domain-containing protein</fullName>
    </recommendedName>
</protein>
<proteinExistence type="predicted"/>
<comment type="caution">
    <text evidence="2">The sequence shown here is derived from an EMBL/GenBank/DDBJ whole genome shotgun (WGS) entry which is preliminary data.</text>
</comment>
<sequence length="161" mass="17786">MFLTTAAWSGLQYPSATPRTGFFPKRLPWKQRCTKLLLRPEPYKNIRRHIITYSASPEPAGSASAPSEAVLDLARRYYTLQHPALVNKRYSTAIKEFTAAAVLAYECGHNEADVAEQLGALEGEELGGMKGFDPSECCLLVCLVWITLQQLGAAGVRRWAA</sequence>
<gene>
    <name evidence="2" type="ORF">Agub_g10249</name>
</gene>
<keyword evidence="3" id="KW-1185">Reference proteome</keyword>
<dbReference type="AlphaFoldDB" id="A0AAD3DUG7"/>
<feature type="non-terminal residue" evidence="2">
    <location>
        <position position="1"/>
    </location>
</feature>
<accession>A0AAD3DUG7</accession>
<dbReference type="Pfam" id="PF25286">
    <property type="entry name" value="DUF7876"/>
    <property type="match status" value="1"/>
</dbReference>
<evidence type="ECO:0000313" key="3">
    <source>
        <dbReference type="Proteomes" id="UP001054857"/>
    </source>
</evidence>
<dbReference type="Proteomes" id="UP001054857">
    <property type="component" value="Unassembled WGS sequence"/>
</dbReference>
<evidence type="ECO:0000259" key="1">
    <source>
        <dbReference type="Pfam" id="PF25286"/>
    </source>
</evidence>
<dbReference type="EMBL" id="BMAR01000023">
    <property type="protein sequence ID" value="GFR48359.1"/>
    <property type="molecule type" value="Genomic_DNA"/>
</dbReference>